<proteinExistence type="predicted"/>
<name>A0A8H9LLR1_9ACTO</name>
<protein>
    <submittedName>
        <fullName evidence="2">Uncharacterized protein</fullName>
    </submittedName>
</protein>
<evidence type="ECO:0000313" key="2">
    <source>
        <dbReference type="EMBL" id="GGO98625.1"/>
    </source>
</evidence>
<feature type="region of interest" description="Disordered" evidence="1">
    <location>
        <begin position="1"/>
        <end position="56"/>
    </location>
</feature>
<accession>A0A8H9LLR1</accession>
<reference evidence="2" key="2">
    <citation type="submission" date="2020-09" db="EMBL/GenBank/DDBJ databases">
        <authorList>
            <person name="Sun Q."/>
            <person name="Zhou Y."/>
        </authorList>
    </citation>
    <scope>NUCLEOTIDE SEQUENCE</scope>
    <source>
        <strain evidence="2">CGMCC 4.7372</strain>
    </source>
</reference>
<feature type="compositionally biased region" description="Polar residues" evidence="1">
    <location>
        <begin position="1"/>
        <end position="11"/>
    </location>
</feature>
<dbReference type="EMBL" id="BMNJ01000004">
    <property type="protein sequence ID" value="GGO98625.1"/>
    <property type="molecule type" value="Genomic_DNA"/>
</dbReference>
<comment type="caution">
    <text evidence="2">The sequence shown here is derived from an EMBL/GenBank/DDBJ whole genome shotgun (WGS) entry which is preliminary data.</text>
</comment>
<reference evidence="2" key="1">
    <citation type="journal article" date="2014" name="Int. J. Syst. Evol. Microbiol.">
        <title>Complete genome sequence of Corynebacterium casei LMG S-19264T (=DSM 44701T), isolated from a smear-ripened cheese.</title>
        <authorList>
            <consortium name="US DOE Joint Genome Institute (JGI-PGF)"/>
            <person name="Walter F."/>
            <person name="Albersmeier A."/>
            <person name="Kalinowski J."/>
            <person name="Ruckert C."/>
        </authorList>
    </citation>
    <scope>NUCLEOTIDE SEQUENCE</scope>
    <source>
        <strain evidence="2">CGMCC 4.7372</strain>
    </source>
</reference>
<dbReference type="Proteomes" id="UP000614239">
    <property type="component" value="Unassembled WGS sequence"/>
</dbReference>
<sequence length="139" mass="14526">MSRTEPFSPSIRNRHSPRLSSSPSISTSPSQDASDLTATRRTRTRARLAPMSSRSDAVVRKPDSFAGATRLEAQCLDWPAEAMPDGGAHVVPVRVGDGWIEEPRLSAGRVTPGAARAFGRALAVTHAAGAPAFGAAPPG</sequence>
<gene>
    <name evidence="2" type="ORF">GCM10011612_13960</name>
</gene>
<dbReference type="AlphaFoldDB" id="A0A8H9LLR1"/>
<evidence type="ECO:0000313" key="3">
    <source>
        <dbReference type="Proteomes" id="UP000614239"/>
    </source>
</evidence>
<keyword evidence="3" id="KW-1185">Reference proteome</keyword>
<organism evidence="2 3">
    <name type="scientific">Actinomyces gaoshouyii</name>
    <dbReference type="NCBI Taxonomy" id="1960083"/>
    <lineage>
        <taxon>Bacteria</taxon>
        <taxon>Bacillati</taxon>
        <taxon>Actinomycetota</taxon>
        <taxon>Actinomycetes</taxon>
        <taxon>Actinomycetales</taxon>
        <taxon>Actinomycetaceae</taxon>
        <taxon>Actinomyces</taxon>
    </lineage>
</organism>
<evidence type="ECO:0000256" key="1">
    <source>
        <dbReference type="SAM" id="MobiDB-lite"/>
    </source>
</evidence>
<feature type="compositionally biased region" description="Low complexity" evidence="1">
    <location>
        <begin position="18"/>
        <end position="39"/>
    </location>
</feature>